<keyword evidence="3" id="KW-1185">Reference proteome</keyword>
<dbReference type="AlphaFoldDB" id="A0A2Z7BQ52"/>
<organism evidence="2 3">
    <name type="scientific">Dorcoceras hygrometricum</name>
    <dbReference type="NCBI Taxonomy" id="472368"/>
    <lineage>
        <taxon>Eukaryota</taxon>
        <taxon>Viridiplantae</taxon>
        <taxon>Streptophyta</taxon>
        <taxon>Embryophyta</taxon>
        <taxon>Tracheophyta</taxon>
        <taxon>Spermatophyta</taxon>
        <taxon>Magnoliopsida</taxon>
        <taxon>eudicotyledons</taxon>
        <taxon>Gunneridae</taxon>
        <taxon>Pentapetalae</taxon>
        <taxon>asterids</taxon>
        <taxon>lamiids</taxon>
        <taxon>Lamiales</taxon>
        <taxon>Gesneriaceae</taxon>
        <taxon>Didymocarpoideae</taxon>
        <taxon>Trichosporeae</taxon>
        <taxon>Loxocarpinae</taxon>
        <taxon>Dorcoceras</taxon>
    </lineage>
</organism>
<name>A0A2Z7BQ52_9LAMI</name>
<proteinExistence type="predicted"/>
<dbReference type="EMBL" id="KV003401">
    <property type="protein sequence ID" value="KZV36589.1"/>
    <property type="molecule type" value="Genomic_DNA"/>
</dbReference>
<reference evidence="2 3" key="1">
    <citation type="journal article" date="2015" name="Proc. Natl. Acad. Sci. U.S.A.">
        <title>The resurrection genome of Boea hygrometrica: A blueprint for survival of dehydration.</title>
        <authorList>
            <person name="Xiao L."/>
            <person name="Yang G."/>
            <person name="Zhang L."/>
            <person name="Yang X."/>
            <person name="Zhao S."/>
            <person name="Ji Z."/>
            <person name="Zhou Q."/>
            <person name="Hu M."/>
            <person name="Wang Y."/>
            <person name="Chen M."/>
            <person name="Xu Y."/>
            <person name="Jin H."/>
            <person name="Xiao X."/>
            <person name="Hu G."/>
            <person name="Bao F."/>
            <person name="Hu Y."/>
            <person name="Wan P."/>
            <person name="Li L."/>
            <person name="Deng X."/>
            <person name="Kuang T."/>
            <person name="Xiang C."/>
            <person name="Zhu J.K."/>
            <person name="Oliver M.J."/>
            <person name="He Y."/>
        </authorList>
    </citation>
    <scope>NUCLEOTIDE SEQUENCE [LARGE SCALE GENOMIC DNA]</scope>
    <source>
        <strain evidence="3">cv. XS01</strain>
    </source>
</reference>
<evidence type="ECO:0000256" key="1">
    <source>
        <dbReference type="SAM" id="MobiDB-lite"/>
    </source>
</evidence>
<evidence type="ECO:0000313" key="3">
    <source>
        <dbReference type="Proteomes" id="UP000250235"/>
    </source>
</evidence>
<protein>
    <submittedName>
        <fullName evidence="2">Uncharacterized protein</fullName>
    </submittedName>
</protein>
<feature type="region of interest" description="Disordered" evidence="1">
    <location>
        <begin position="1"/>
        <end position="31"/>
    </location>
</feature>
<accession>A0A2Z7BQ52</accession>
<sequence>MRAGRAWWPSMASGHAQSLRGGAQPVRPDGRTLVAGGAAVGAARPRIMRPTRCGQPRASVALSAACVRLLPHAICWRRPPSGVSPGSVQRLFFF</sequence>
<dbReference type="Proteomes" id="UP000250235">
    <property type="component" value="Unassembled WGS sequence"/>
</dbReference>
<gene>
    <name evidence="2" type="ORF">F511_41941</name>
</gene>
<evidence type="ECO:0000313" key="2">
    <source>
        <dbReference type="EMBL" id="KZV36589.1"/>
    </source>
</evidence>